<protein>
    <recommendedName>
        <fullName evidence="8">GATA-type domain-containing protein</fullName>
    </recommendedName>
</protein>
<evidence type="ECO:0000313" key="10">
    <source>
        <dbReference type="Proteomes" id="UP001149813"/>
    </source>
</evidence>
<evidence type="ECO:0000256" key="4">
    <source>
        <dbReference type="ARBA" id="ARBA00022833"/>
    </source>
</evidence>
<dbReference type="GO" id="GO:0045944">
    <property type="term" value="P:positive regulation of transcription by RNA polymerase II"/>
    <property type="evidence" value="ECO:0007669"/>
    <property type="project" value="TreeGrafter"/>
</dbReference>
<dbReference type="PROSITE" id="PS50114">
    <property type="entry name" value="GATA_ZN_FINGER_2"/>
    <property type="match status" value="1"/>
</dbReference>
<keyword evidence="4" id="KW-0862">Zinc</keyword>
<reference evidence="9" key="1">
    <citation type="submission" date="2022-07" db="EMBL/GenBank/DDBJ databases">
        <title>Phylogenomic reconstructions and comparative analyses of Kickxellomycotina fungi.</title>
        <authorList>
            <person name="Reynolds N.K."/>
            <person name="Stajich J.E."/>
            <person name="Barry K."/>
            <person name="Grigoriev I.V."/>
            <person name="Crous P."/>
            <person name="Smith M.E."/>
        </authorList>
    </citation>
    <scope>NUCLEOTIDE SEQUENCE</scope>
    <source>
        <strain evidence="9">NBRC 32514</strain>
    </source>
</reference>
<comment type="subcellular location">
    <subcellularLocation>
        <location evidence="1">Nucleus</location>
    </subcellularLocation>
</comment>
<dbReference type="InterPro" id="IPR039355">
    <property type="entry name" value="Transcription_factor_GATA"/>
</dbReference>
<dbReference type="PANTHER" id="PTHR10071:SF281">
    <property type="entry name" value="BOX A-BINDING FACTOR-RELATED"/>
    <property type="match status" value="1"/>
</dbReference>
<dbReference type="InterPro" id="IPR000679">
    <property type="entry name" value="Znf_GATA"/>
</dbReference>
<keyword evidence="5" id="KW-0539">Nucleus</keyword>
<dbReference type="SMART" id="SM00401">
    <property type="entry name" value="ZnF_GATA"/>
    <property type="match status" value="1"/>
</dbReference>
<dbReference type="SUPFAM" id="SSF57716">
    <property type="entry name" value="Glucocorticoid receptor-like (DNA-binding domain)"/>
    <property type="match status" value="1"/>
</dbReference>
<dbReference type="CDD" id="cd00202">
    <property type="entry name" value="ZnF_GATA"/>
    <property type="match status" value="1"/>
</dbReference>
<dbReference type="Proteomes" id="UP001149813">
    <property type="component" value="Unassembled WGS sequence"/>
</dbReference>
<keyword evidence="3 6" id="KW-0863">Zinc-finger</keyword>
<gene>
    <name evidence="9" type="ORF">LPJ53_003776</name>
</gene>
<dbReference type="GO" id="GO:0005634">
    <property type="term" value="C:nucleus"/>
    <property type="evidence" value="ECO:0007669"/>
    <property type="project" value="UniProtKB-SubCell"/>
</dbReference>
<evidence type="ECO:0000256" key="5">
    <source>
        <dbReference type="ARBA" id="ARBA00023242"/>
    </source>
</evidence>
<evidence type="ECO:0000256" key="3">
    <source>
        <dbReference type="ARBA" id="ARBA00022771"/>
    </source>
</evidence>
<keyword evidence="10" id="KW-1185">Reference proteome</keyword>
<name>A0A9W7Y1B8_9FUNG</name>
<dbReference type="Pfam" id="PF00320">
    <property type="entry name" value="GATA"/>
    <property type="match status" value="1"/>
</dbReference>
<dbReference type="EMBL" id="JANBOJ010000152">
    <property type="protein sequence ID" value="KAJ1721740.1"/>
    <property type="molecule type" value="Genomic_DNA"/>
</dbReference>
<evidence type="ECO:0000259" key="8">
    <source>
        <dbReference type="PROSITE" id="PS50114"/>
    </source>
</evidence>
<feature type="compositionally biased region" description="Polar residues" evidence="7">
    <location>
        <begin position="185"/>
        <end position="208"/>
    </location>
</feature>
<comment type="caution">
    <text evidence="9">The sequence shown here is derived from an EMBL/GenBank/DDBJ whole genome shotgun (WGS) entry which is preliminary data.</text>
</comment>
<evidence type="ECO:0000256" key="6">
    <source>
        <dbReference type="PROSITE-ProRule" id="PRU00094"/>
    </source>
</evidence>
<keyword evidence="2" id="KW-0479">Metal-binding</keyword>
<accession>A0A9W7Y1B8</accession>
<dbReference type="GO" id="GO:0008270">
    <property type="term" value="F:zinc ion binding"/>
    <property type="evidence" value="ECO:0007669"/>
    <property type="project" value="UniProtKB-KW"/>
</dbReference>
<sequence length="226" mass="24890">MTKKTKTFVIPSINHDGSIKSCSNCKATETPSWRRHPESQDLLCNACGLYLRLHRKSRPIAFDDEGNIQVIRKNAAVRRDPVNLSTAGSSFSLMNTYSVAPVVPLQTPGFRSIAEPFSSLALQSPLPENLPAGPMNPQDHSVAAMDMAHFSTMMGNRLELQYSPTHPSHAMHMPLQIQTSLEMNSQPLESSSPDSAIDFSWNQHTPLGSSDIKITELYGDDDVSEP</sequence>
<dbReference type="InterPro" id="IPR013088">
    <property type="entry name" value="Znf_NHR/GATA"/>
</dbReference>
<feature type="region of interest" description="Disordered" evidence="7">
    <location>
        <begin position="185"/>
        <end position="226"/>
    </location>
</feature>
<dbReference type="AlphaFoldDB" id="A0A9W7Y1B8"/>
<dbReference type="Gene3D" id="3.30.50.10">
    <property type="entry name" value="Erythroid Transcription Factor GATA-1, subunit A"/>
    <property type="match status" value="1"/>
</dbReference>
<dbReference type="GO" id="GO:0000981">
    <property type="term" value="F:DNA-binding transcription factor activity, RNA polymerase II-specific"/>
    <property type="evidence" value="ECO:0007669"/>
    <property type="project" value="TreeGrafter"/>
</dbReference>
<dbReference type="GO" id="GO:0000978">
    <property type="term" value="F:RNA polymerase II cis-regulatory region sequence-specific DNA binding"/>
    <property type="evidence" value="ECO:0007669"/>
    <property type="project" value="TreeGrafter"/>
</dbReference>
<evidence type="ECO:0000256" key="2">
    <source>
        <dbReference type="ARBA" id="ARBA00022723"/>
    </source>
</evidence>
<dbReference type="GO" id="GO:0000122">
    <property type="term" value="P:negative regulation of transcription by RNA polymerase II"/>
    <property type="evidence" value="ECO:0007669"/>
    <property type="project" value="TreeGrafter"/>
</dbReference>
<dbReference type="PANTHER" id="PTHR10071">
    <property type="entry name" value="TRANSCRIPTION FACTOR GATA FAMILY MEMBER"/>
    <property type="match status" value="1"/>
</dbReference>
<evidence type="ECO:0000256" key="7">
    <source>
        <dbReference type="SAM" id="MobiDB-lite"/>
    </source>
</evidence>
<proteinExistence type="predicted"/>
<feature type="domain" description="GATA-type" evidence="8">
    <location>
        <begin position="20"/>
        <end position="72"/>
    </location>
</feature>
<organism evidence="9 10">
    <name type="scientific">Coemansia erecta</name>
    <dbReference type="NCBI Taxonomy" id="147472"/>
    <lineage>
        <taxon>Eukaryota</taxon>
        <taxon>Fungi</taxon>
        <taxon>Fungi incertae sedis</taxon>
        <taxon>Zoopagomycota</taxon>
        <taxon>Kickxellomycotina</taxon>
        <taxon>Kickxellomycetes</taxon>
        <taxon>Kickxellales</taxon>
        <taxon>Kickxellaceae</taxon>
        <taxon>Coemansia</taxon>
    </lineage>
</organism>
<evidence type="ECO:0000313" key="9">
    <source>
        <dbReference type="EMBL" id="KAJ1721740.1"/>
    </source>
</evidence>
<dbReference type="OrthoDB" id="515401at2759"/>
<evidence type="ECO:0000256" key="1">
    <source>
        <dbReference type="ARBA" id="ARBA00004123"/>
    </source>
</evidence>